<organism evidence="1 2">
    <name type="scientific">Mycena alexandri</name>
    <dbReference type="NCBI Taxonomy" id="1745969"/>
    <lineage>
        <taxon>Eukaryota</taxon>
        <taxon>Fungi</taxon>
        <taxon>Dikarya</taxon>
        <taxon>Basidiomycota</taxon>
        <taxon>Agaricomycotina</taxon>
        <taxon>Agaricomycetes</taxon>
        <taxon>Agaricomycetidae</taxon>
        <taxon>Agaricales</taxon>
        <taxon>Marasmiineae</taxon>
        <taxon>Mycenaceae</taxon>
        <taxon>Mycena</taxon>
    </lineage>
</organism>
<protein>
    <recommendedName>
        <fullName evidence="3">F-box domain-containing protein</fullName>
    </recommendedName>
</protein>
<proteinExistence type="predicted"/>
<keyword evidence="2" id="KW-1185">Reference proteome</keyword>
<dbReference type="EMBL" id="JARJCM010000095">
    <property type="protein sequence ID" value="KAJ7030013.1"/>
    <property type="molecule type" value="Genomic_DNA"/>
</dbReference>
<dbReference type="Proteomes" id="UP001218188">
    <property type="component" value="Unassembled WGS sequence"/>
</dbReference>
<dbReference type="AlphaFoldDB" id="A0AAD6SLS2"/>
<sequence>MSLASLPVDLQCELLLYLPNFSVLNSLISCSRSFHSVFLTRRDLVLKHIAENFLGLELGGEMTADPLNTDHDIGDSDVFGTIKFLVQTREAVETLEPIVFRQLIHPDAHWDEPDRSPTLPESTRLRRAAYRFAKFCALPSEQRQSSFLARLETIQMFELVHFVEGLRKMISSMLDTVGEKEEGSDDGRISRLVSTGPANICRLWKLRSLQLVEGDERSARLAEFHKLIVAAAGEGTDDGAFDDAFHHFELSRNLSAFDAVRTRALLDVGQQQTEEVIVQLETLMEPPPCVSVSQIPCPALVPLIHFHFANRECMYSRVIAPRRPRRPRFRSLKLPLCDNSNKNSVRVPFLPDALNSLPIRFDIPYAMLVLNGEARIMPLTPDQLVELVNNMHL</sequence>
<accession>A0AAD6SLS2</accession>
<reference evidence="1" key="1">
    <citation type="submission" date="2023-03" db="EMBL/GenBank/DDBJ databases">
        <title>Massive genome expansion in bonnet fungi (Mycena s.s.) driven by repeated elements and novel gene families across ecological guilds.</title>
        <authorList>
            <consortium name="Lawrence Berkeley National Laboratory"/>
            <person name="Harder C.B."/>
            <person name="Miyauchi S."/>
            <person name="Viragh M."/>
            <person name="Kuo A."/>
            <person name="Thoen E."/>
            <person name="Andreopoulos B."/>
            <person name="Lu D."/>
            <person name="Skrede I."/>
            <person name="Drula E."/>
            <person name="Henrissat B."/>
            <person name="Morin E."/>
            <person name="Kohler A."/>
            <person name="Barry K."/>
            <person name="LaButti K."/>
            <person name="Morin E."/>
            <person name="Salamov A."/>
            <person name="Lipzen A."/>
            <person name="Mereny Z."/>
            <person name="Hegedus B."/>
            <person name="Baldrian P."/>
            <person name="Stursova M."/>
            <person name="Weitz H."/>
            <person name="Taylor A."/>
            <person name="Grigoriev I.V."/>
            <person name="Nagy L.G."/>
            <person name="Martin F."/>
            <person name="Kauserud H."/>
        </authorList>
    </citation>
    <scope>NUCLEOTIDE SEQUENCE</scope>
    <source>
        <strain evidence="1">CBHHK200</strain>
    </source>
</reference>
<comment type="caution">
    <text evidence="1">The sequence shown here is derived from an EMBL/GenBank/DDBJ whole genome shotgun (WGS) entry which is preliminary data.</text>
</comment>
<name>A0AAD6SLS2_9AGAR</name>
<evidence type="ECO:0008006" key="3">
    <source>
        <dbReference type="Google" id="ProtNLM"/>
    </source>
</evidence>
<evidence type="ECO:0000313" key="1">
    <source>
        <dbReference type="EMBL" id="KAJ7030013.1"/>
    </source>
</evidence>
<evidence type="ECO:0000313" key="2">
    <source>
        <dbReference type="Proteomes" id="UP001218188"/>
    </source>
</evidence>
<gene>
    <name evidence="1" type="ORF">C8F04DRAFT_1115038</name>
</gene>